<dbReference type="EMBL" id="OOIL02006592">
    <property type="protein sequence ID" value="VFQ98508.1"/>
    <property type="molecule type" value="Genomic_DNA"/>
</dbReference>
<feature type="compositionally biased region" description="Basic and acidic residues" evidence="1">
    <location>
        <begin position="59"/>
        <end position="73"/>
    </location>
</feature>
<proteinExistence type="predicted"/>
<feature type="region of interest" description="Disordered" evidence="1">
    <location>
        <begin position="1"/>
        <end position="73"/>
    </location>
</feature>
<name>A0A484NE12_9ASTE</name>
<evidence type="ECO:0000313" key="3">
    <source>
        <dbReference type="EMBL" id="VFQ98508.1"/>
    </source>
</evidence>
<sequence length="536" mass="60353">MAGRGRPKKKQQPANPKQKSEFDKPESSDSHVQDGAAPVLKEIQRDLGDADEQSIPEGIHMDEGPEMKPDTEPKTYADVVGKVDCKLTYVEAEEMNGNRFARLTEDDIVTSATYWDSAAVVCILGANPPLSIAEGFIRRIWKDFSIDEIKFSKPGKYVVRFHSEDSRDEAISRTYYQFDNKPVYVRKWNPGCTIDLNVLNDIPIWVQLPDLELKYWSLSGLSKIGSLLGKPIRTDNATATKTKMEYARMQVAVAMNQQFPDKILFADENKRLITQKIKYEWCPVTCTHCKGLGHTQNTCRRKDGQSKQRLTWKPKHIQKDQGVVKKTQEKEGVVEETMVPSSNGKGLQGESSLSRQGGDQRGSSAIRQVGDQGETTTNKQEGYHSDGFVEVKRKKAFKGSLTMANDKKSPSRGIFPQIGGSGRGLKRRYPTPSTSTSDTDPTWKYRKKYGDVAMFDESDLEFESDEGESKEVTSDYDHRQLVCTDYALMVNPPPIPFDLPSCGKKFTLSYAFSSINFTCVIIIFKENPLFTRKVKA</sequence>
<feature type="compositionally biased region" description="Low complexity" evidence="1">
    <location>
        <begin position="430"/>
        <end position="442"/>
    </location>
</feature>
<dbReference type="InterPro" id="IPR025558">
    <property type="entry name" value="DUF4283"/>
</dbReference>
<evidence type="ECO:0000313" key="4">
    <source>
        <dbReference type="Proteomes" id="UP000595140"/>
    </source>
</evidence>
<protein>
    <recommendedName>
        <fullName evidence="2">DUF4283 domain-containing protein</fullName>
    </recommendedName>
</protein>
<feature type="compositionally biased region" description="Basic and acidic residues" evidence="1">
    <location>
        <begin position="18"/>
        <end position="32"/>
    </location>
</feature>
<dbReference type="Pfam" id="PF14111">
    <property type="entry name" value="DUF4283"/>
    <property type="match status" value="1"/>
</dbReference>
<dbReference type="AlphaFoldDB" id="A0A484NE12"/>
<reference evidence="3 4" key="1">
    <citation type="submission" date="2018-04" db="EMBL/GenBank/DDBJ databases">
        <authorList>
            <person name="Vogel A."/>
        </authorList>
    </citation>
    <scope>NUCLEOTIDE SEQUENCE [LARGE SCALE GENOMIC DNA]</scope>
</reference>
<evidence type="ECO:0000256" key="1">
    <source>
        <dbReference type="SAM" id="MobiDB-lite"/>
    </source>
</evidence>
<evidence type="ECO:0000259" key="2">
    <source>
        <dbReference type="Pfam" id="PF14111"/>
    </source>
</evidence>
<feature type="compositionally biased region" description="Basic residues" evidence="1">
    <location>
        <begin position="1"/>
        <end position="11"/>
    </location>
</feature>
<feature type="compositionally biased region" description="Polar residues" evidence="1">
    <location>
        <begin position="339"/>
        <end position="366"/>
    </location>
</feature>
<dbReference type="PANTHER" id="PTHR33233">
    <property type="entry name" value="ENDONUCLEASE/EXONUCLEASE/PHOSPHATASE"/>
    <property type="match status" value="1"/>
</dbReference>
<feature type="region of interest" description="Disordered" evidence="1">
    <location>
        <begin position="401"/>
        <end position="442"/>
    </location>
</feature>
<feature type="domain" description="DUF4283" evidence="2">
    <location>
        <begin position="115"/>
        <end position="193"/>
    </location>
</feature>
<dbReference type="OrthoDB" id="851886at2759"/>
<keyword evidence="4" id="KW-1185">Reference proteome</keyword>
<feature type="compositionally biased region" description="Basic and acidic residues" evidence="1">
    <location>
        <begin position="317"/>
        <end position="333"/>
    </location>
</feature>
<accession>A0A484NE12</accession>
<dbReference type="Proteomes" id="UP000595140">
    <property type="component" value="Unassembled WGS sequence"/>
</dbReference>
<feature type="region of interest" description="Disordered" evidence="1">
    <location>
        <begin position="296"/>
        <end position="387"/>
    </location>
</feature>
<organism evidence="3 4">
    <name type="scientific">Cuscuta campestris</name>
    <dbReference type="NCBI Taxonomy" id="132261"/>
    <lineage>
        <taxon>Eukaryota</taxon>
        <taxon>Viridiplantae</taxon>
        <taxon>Streptophyta</taxon>
        <taxon>Embryophyta</taxon>
        <taxon>Tracheophyta</taxon>
        <taxon>Spermatophyta</taxon>
        <taxon>Magnoliopsida</taxon>
        <taxon>eudicotyledons</taxon>
        <taxon>Gunneridae</taxon>
        <taxon>Pentapetalae</taxon>
        <taxon>asterids</taxon>
        <taxon>lamiids</taxon>
        <taxon>Solanales</taxon>
        <taxon>Convolvulaceae</taxon>
        <taxon>Cuscuteae</taxon>
        <taxon>Cuscuta</taxon>
        <taxon>Cuscuta subgen. Grammica</taxon>
        <taxon>Cuscuta sect. Cleistogrammica</taxon>
    </lineage>
</organism>
<gene>
    <name evidence="3" type="ORF">CCAM_LOCUS40284</name>
</gene>
<dbReference type="PANTHER" id="PTHR33233:SF14">
    <property type="entry name" value="ENDONUCLEASE_EXONUCLEASE_PHOSPHATASE"/>
    <property type="match status" value="1"/>
</dbReference>